<dbReference type="Proteomes" id="UP000557307">
    <property type="component" value="Unassembled WGS sequence"/>
</dbReference>
<dbReference type="GO" id="GO:0016829">
    <property type="term" value="F:lyase activity"/>
    <property type="evidence" value="ECO:0007669"/>
    <property type="project" value="UniProtKB-KW"/>
</dbReference>
<dbReference type="InterPro" id="IPR010226">
    <property type="entry name" value="NADH_quinone_OxRdtase_chainI"/>
</dbReference>
<feature type="compositionally biased region" description="Basic and acidic residues" evidence="6">
    <location>
        <begin position="251"/>
        <end position="264"/>
    </location>
</feature>
<dbReference type="Pfam" id="PF12838">
    <property type="entry name" value="Fer4_7"/>
    <property type="match status" value="1"/>
</dbReference>
<dbReference type="InterPro" id="IPR017900">
    <property type="entry name" value="4Fe4S_Fe_S_CS"/>
</dbReference>
<comment type="caution">
    <text evidence="8">The sequence shown here is derived from an EMBL/GenBank/DDBJ whole genome shotgun (WGS) entry which is preliminary data.</text>
</comment>
<dbReference type="PROSITE" id="PS51379">
    <property type="entry name" value="4FE4S_FER_2"/>
    <property type="match status" value="2"/>
</dbReference>
<feature type="domain" description="4Fe-4S ferredoxin-type" evidence="7">
    <location>
        <begin position="117"/>
        <end position="146"/>
    </location>
</feature>
<keyword evidence="5" id="KW-0411">Iron-sulfur</keyword>
<feature type="domain" description="4Fe-4S ferredoxin-type" evidence="7">
    <location>
        <begin position="66"/>
        <end position="97"/>
    </location>
</feature>
<dbReference type="PANTHER" id="PTHR10849">
    <property type="entry name" value="NADH DEHYDROGENASE UBIQUINONE IRON-SULFUR PROTEIN 8, MITOCHONDRIAL"/>
    <property type="match status" value="1"/>
</dbReference>
<dbReference type="Gene3D" id="3.30.70.3270">
    <property type="match status" value="1"/>
</dbReference>
<dbReference type="GO" id="GO:0051539">
    <property type="term" value="F:4 iron, 4 sulfur cluster binding"/>
    <property type="evidence" value="ECO:0007669"/>
    <property type="project" value="UniProtKB-KW"/>
</dbReference>
<evidence type="ECO:0000256" key="5">
    <source>
        <dbReference type="ARBA" id="ARBA00023014"/>
    </source>
</evidence>
<protein>
    <submittedName>
        <fullName evidence="8">Formate hydrogenlyase subunit 6/NADH:ubiquinone oxidoreductase subunit I</fullName>
    </submittedName>
</protein>
<dbReference type="EMBL" id="JACHGF010000001">
    <property type="protein sequence ID" value="MBB5281953.1"/>
    <property type="molecule type" value="Genomic_DNA"/>
</dbReference>
<dbReference type="PROSITE" id="PS00198">
    <property type="entry name" value="4FE4S_FER_1"/>
    <property type="match status" value="2"/>
</dbReference>
<evidence type="ECO:0000259" key="7">
    <source>
        <dbReference type="PROSITE" id="PS51379"/>
    </source>
</evidence>
<gene>
    <name evidence="8" type="ORF">HNQ92_000074</name>
</gene>
<name>A0A840TL64_9BACT</name>
<keyword evidence="1" id="KW-0004">4Fe-4S</keyword>
<feature type="compositionally biased region" description="Basic residues" evidence="6">
    <location>
        <begin position="450"/>
        <end position="459"/>
    </location>
</feature>
<keyword evidence="8" id="KW-0830">Ubiquinone</keyword>
<feature type="region of interest" description="Disordered" evidence="6">
    <location>
        <begin position="189"/>
        <end position="459"/>
    </location>
</feature>
<dbReference type="GO" id="GO:0016651">
    <property type="term" value="F:oxidoreductase activity, acting on NAD(P)H"/>
    <property type="evidence" value="ECO:0007669"/>
    <property type="project" value="InterPro"/>
</dbReference>
<accession>A0A840TL64</accession>
<keyword evidence="2" id="KW-0479">Metal-binding</keyword>
<evidence type="ECO:0000313" key="9">
    <source>
        <dbReference type="Proteomes" id="UP000557307"/>
    </source>
</evidence>
<dbReference type="SUPFAM" id="SSF54862">
    <property type="entry name" value="4Fe-4S ferredoxins"/>
    <property type="match status" value="1"/>
</dbReference>
<evidence type="ECO:0000256" key="4">
    <source>
        <dbReference type="ARBA" id="ARBA00023004"/>
    </source>
</evidence>
<reference evidence="8 9" key="1">
    <citation type="submission" date="2020-08" db="EMBL/GenBank/DDBJ databases">
        <title>Genomic Encyclopedia of Type Strains, Phase IV (KMG-IV): sequencing the most valuable type-strain genomes for metagenomic binning, comparative biology and taxonomic classification.</title>
        <authorList>
            <person name="Goeker M."/>
        </authorList>
    </citation>
    <scope>NUCLEOTIDE SEQUENCE [LARGE SCALE GENOMIC DNA]</scope>
    <source>
        <strain evidence="8 9">DSM 105074</strain>
    </source>
</reference>
<keyword evidence="9" id="KW-1185">Reference proteome</keyword>
<organism evidence="8 9">
    <name type="scientific">Rhabdobacter roseus</name>
    <dbReference type="NCBI Taxonomy" id="1655419"/>
    <lineage>
        <taxon>Bacteria</taxon>
        <taxon>Pseudomonadati</taxon>
        <taxon>Bacteroidota</taxon>
        <taxon>Cytophagia</taxon>
        <taxon>Cytophagales</taxon>
        <taxon>Cytophagaceae</taxon>
        <taxon>Rhabdobacter</taxon>
    </lineage>
</organism>
<evidence type="ECO:0000256" key="3">
    <source>
        <dbReference type="ARBA" id="ARBA00022737"/>
    </source>
</evidence>
<feature type="compositionally biased region" description="Low complexity" evidence="6">
    <location>
        <begin position="367"/>
        <end position="381"/>
    </location>
</feature>
<feature type="compositionally biased region" description="Pro residues" evidence="6">
    <location>
        <begin position="216"/>
        <end position="228"/>
    </location>
</feature>
<proteinExistence type="predicted"/>
<evidence type="ECO:0000256" key="1">
    <source>
        <dbReference type="ARBA" id="ARBA00022485"/>
    </source>
</evidence>
<feature type="compositionally biased region" description="Basic and acidic residues" evidence="6">
    <location>
        <begin position="422"/>
        <end position="441"/>
    </location>
</feature>
<dbReference type="InterPro" id="IPR017896">
    <property type="entry name" value="4Fe4S_Fe-S-bd"/>
</dbReference>
<feature type="compositionally biased region" description="Low complexity" evidence="6">
    <location>
        <begin position="343"/>
        <end position="359"/>
    </location>
</feature>
<keyword evidence="8" id="KW-0456">Lyase</keyword>
<evidence type="ECO:0000256" key="6">
    <source>
        <dbReference type="SAM" id="MobiDB-lite"/>
    </source>
</evidence>
<keyword evidence="3" id="KW-0677">Repeat</keyword>
<keyword evidence="4" id="KW-0408">Iron</keyword>
<dbReference type="GO" id="GO:0016020">
    <property type="term" value="C:membrane"/>
    <property type="evidence" value="ECO:0007669"/>
    <property type="project" value="InterPro"/>
</dbReference>
<dbReference type="GO" id="GO:0046872">
    <property type="term" value="F:metal ion binding"/>
    <property type="evidence" value="ECO:0007669"/>
    <property type="project" value="UniProtKB-KW"/>
</dbReference>
<evidence type="ECO:0000313" key="8">
    <source>
        <dbReference type="EMBL" id="MBB5281953.1"/>
    </source>
</evidence>
<evidence type="ECO:0000256" key="2">
    <source>
        <dbReference type="ARBA" id="ARBA00022723"/>
    </source>
</evidence>
<dbReference type="AlphaFoldDB" id="A0A840TL64"/>
<sequence>MSTYFKDIAEGITTTLTGMRLTWRHVWAARKRRMPMDVRSDSFFAQDDGMVTIQYPFETIPIPDNGRYRLHNEMDDCIVCDKCAKVCPVDCIEIEPIKATEEVGRASDGSPIRLYAAKFDIDMAKCCYCGLCTTVCPTECLTMTKTFDYSEVDIRDMVYHYANLTPEEAQEKQDLLEVFQKEKEALKAAKKPVGTEAAASPEEVPAKPRPAFRPGMKPPTAPEAPAPIPADEVPTEEKPAAKVPFRPSQKPKTEASEVPSDRPADPPTAKVPFRPGMKPKTGEVKDAASEVPAPEKSATQVPFKPSMKPKAAEVPQEPNAPAAKVPFKPSMKPKTGEVKDAAAEVPAPEVPAAKVPFKPSMKPKAAPPAAEEAPVVQAPQVPTEPTPEVPTEQPVAKVPFRPSMKPKAAEVPPKEVPAQPKTPEEVPAKEAPEEQTPERPAAKVPFRPSMKPKPKPPTE</sequence>
<dbReference type="RefSeq" id="WP_246439357.1">
    <property type="nucleotide sequence ID" value="NZ_JACHGF010000001.1"/>
</dbReference>